<feature type="transmembrane region" description="Helical" evidence="7">
    <location>
        <begin position="12"/>
        <end position="34"/>
    </location>
</feature>
<keyword evidence="3" id="KW-0597">Phosphoprotein</keyword>
<dbReference type="SMART" id="SM00448">
    <property type="entry name" value="REC"/>
    <property type="match status" value="1"/>
</dbReference>
<dbReference type="EC" id="2.7.13.3" evidence="2"/>
<dbReference type="Pfam" id="PF08448">
    <property type="entry name" value="PAS_4"/>
    <property type="match status" value="1"/>
</dbReference>
<dbReference type="Gene3D" id="1.10.287.130">
    <property type="match status" value="1"/>
</dbReference>
<dbReference type="Gene3D" id="3.40.50.2300">
    <property type="match status" value="1"/>
</dbReference>
<feature type="domain" description="PAC" evidence="11">
    <location>
        <begin position="174"/>
        <end position="226"/>
    </location>
</feature>
<dbReference type="Gene3D" id="3.30.565.10">
    <property type="entry name" value="Histidine kinase-like ATPase, C-terminal domain"/>
    <property type="match status" value="1"/>
</dbReference>
<evidence type="ECO:0000256" key="3">
    <source>
        <dbReference type="ARBA" id="ARBA00022553"/>
    </source>
</evidence>
<evidence type="ECO:0000259" key="9">
    <source>
        <dbReference type="PROSITE" id="PS50110"/>
    </source>
</evidence>
<keyword evidence="7" id="KW-0472">Membrane</keyword>
<accession>A0A1J5RB11</accession>
<organism evidence="12">
    <name type="scientific">mine drainage metagenome</name>
    <dbReference type="NCBI Taxonomy" id="410659"/>
    <lineage>
        <taxon>unclassified sequences</taxon>
        <taxon>metagenomes</taxon>
        <taxon>ecological metagenomes</taxon>
    </lineage>
</organism>
<dbReference type="InterPro" id="IPR001789">
    <property type="entry name" value="Sig_transdc_resp-reg_receiver"/>
</dbReference>
<evidence type="ECO:0000256" key="4">
    <source>
        <dbReference type="ARBA" id="ARBA00022679"/>
    </source>
</evidence>
<dbReference type="Pfam" id="PF00072">
    <property type="entry name" value="Response_reg"/>
    <property type="match status" value="1"/>
</dbReference>
<dbReference type="PROSITE" id="PS50110">
    <property type="entry name" value="RESPONSE_REGULATORY"/>
    <property type="match status" value="1"/>
</dbReference>
<dbReference type="EMBL" id="MLJW01000230">
    <property type="protein sequence ID" value="OIQ92498.1"/>
    <property type="molecule type" value="Genomic_DNA"/>
</dbReference>
<gene>
    <name evidence="12" type="primary">arcB_11</name>
    <name evidence="12" type="ORF">GALL_255710</name>
</gene>
<comment type="caution">
    <text evidence="12">The sequence shown here is derived from an EMBL/GenBank/DDBJ whole genome shotgun (WGS) entry which is preliminary data.</text>
</comment>
<feature type="domain" description="Response regulatory" evidence="9">
    <location>
        <begin position="630"/>
        <end position="747"/>
    </location>
</feature>
<feature type="domain" description="PAC" evidence="11">
    <location>
        <begin position="305"/>
        <end position="357"/>
    </location>
</feature>
<dbReference type="PROSITE" id="PS50112">
    <property type="entry name" value="PAS"/>
    <property type="match status" value="2"/>
</dbReference>
<evidence type="ECO:0000313" key="12">
    <source>
        <dbReference type="EMBL" id="OIQ92498.1"/>
    </source>
</evidence>
<dbReference type="Pfam" id="PF02518">
    <property type="entry name" value="HATPase_c"/>
    <property type="match status" value="1"/>
</dbReference>
<keyword evidence="5" id="KW-0418">Kinase</keyword>
<dbReference type="PANTHER" id="PTHR43047:SF72">
    <property type="entry name" value="OSMOSENSING HISTIDINE PROTEIN KINASE SLN1"/>
    <property type="match status" value="1"/>
</dbReference>
<feature type="coiled-coil region" evidence="6">
    <location>
        <begin position="348"/>
        <end position="375"/>
    </location>
</feature>
<dbReference type="SUPFAM" id="SSF52172">
    <property type="entry name" value="CheY-like"/>
    <property type="match status" value="1"/>
</dbReference>
<dbReference type="SUPFAM" id="SSF55874">
    <property type="entry name" value="ATPase domain of HSP90 chaperone/DNA topoisomerase II/histidine kinase"/>
    <property type="match status" value="1"/>
</dbReference>
<evidence type="ECO:0000259" key="11">
    <source>
        <dbReference type="PROSITE" id="PS50113"/>
    </source>
</evidence>
<feature type="domain" description="PAS" evidence="10">
    <location>
        <begin position="234"/>
        <end position="289"/>
    </location>
</feature>
<dbReference type="InterPro" id="IPR003594">
    <property type="entry name" value="HATPase_dom"/>
</dbReference>
<feature type="transmembrane region" description="Helical" evidence="7">
    <location>
        <begin position="40"/>
        <end position="59"/>
    </location>
</feature>
<reference evidence="12" key="1">
    <citation type="submission" date="2016-10" db="EMBL/GenBank/DDBJ databases">
        <title>Sequence of Gallionella enrichment culture.</title>
        <authorList>
            <person name="Poehlein A."/>
            <person name="Muehling M."/>
            <person name="Daniel R."/>
        </authorList>
    </citation>
    <scope>NUCLEOTIDE SEQUENCE</scope>
</reference>
<keyword evidence="4 12" id="KW-0808">Transferase</keyword>
<dbReference type="Gene3D" id="3.30.450.20">
    <property type="entry name" value="PAS domain"/>
    <property type="match status" value="2"/>
</dbReference>
<keyword evidence="7" id="KW-0812">Transmembrane</keyword>
<evidence type="ECO:0000256" key="7">
    <source>
        <dbReference type="SAM" id="Phobius"/>
    </source>
</evidence>
<dbReference type="AlphaFoldDB" id="A0A1J5RB11"/>
<dbReference type="PANTHER" id="PTHR43047">
    <property type="entry name" value="TWO-COMPONENT HISTIDINE PROTEIN KINASE"/>
    <property type="match status" value="1"/>
</dbReference>
<evidence type="ECO:0000259" key="8">
    <source>
        <dbReference type="PROSITE" id="PS50109"/>
    </source>
</evidence>
<dbReference type="SUPFAM" id="SSF47384">
    <property type="entry name" value="Homodimeric domain of signal transducing histidine kinase"/>
    <property type="match status" value="1"/>
</dbReference>
<dbReference type="InterPro" id="IPR004358">
    <property type="entry name" value="Sig_transdc_His_kin-like_C"/>
</dbReference>
<dbReference type="FunFam" id="3.30.565.10:FF:000006">
    <property type="entry name" value="Sensor histidine kinase WalK"/>
    <property type="match status" value="1"/>
</dbReference>
<dbReference type="NCBIfam" id="TIGR00229">
    <property type="entry name" value="sensory_box"/>
    <property type="match status" value="2"/>
</dbReference>
<dbReference type="InterPro" id="IPR036890">
    <property type="entry name" value="HATPase_C_sf"/>
</dbReference>
<dbReference type="Pfam" id="PF13426">
    <property type="entry name" value="PAS_9"/>
    <property type="match status" value="1"/>
</dbReference>
<dbReference type="Pfam" id="PF00512">
    <property type="entry name" value="HisKA"/>
    <property type="match status" value="1"/>
</dbReference>
<dbReference type="InterPro" id="IPR036097">
    <property type="entry name" value="HisK_dim/P_sf"/>
</dbReference>
<dbReference type="GO" id="GO:0000155">
    <property type="term" value="F:phosphorelay sensor kinase activity"/>
    <property type="evidence" value="ECO:0007669"/>
    <property type="project" value="InterPro"/>
</dbReference>
<feature type="domain" description="PAS" evidence="10">
    <location>
        <begin position="92"/>
        <end position="130"/>
    </location>
</feature>
<feature type="domain" description="Histidine kinase" evidence="8">
    <location>
        <begin position="382"/>
        <end position="600"/>
    </location>
</feature>
<dbReference type="InterPro" id="IPR013656">
    <property type="entry name" value="PAS_4"/>
</dbReference>
<name>A0A1J5RB11_9ZZZZ</name>
<dbReference type="PRINTS" id="PR00344">
    <property type="entry name" value="BCTRLSENSOR"/>
</dbReference>
<evidence type="ECO:0000256" key="2">
    <source>
        <dbReference type="ARBA" id="ARBA00012438"/>
    </source>
</evidence>
<dbReference type="InterPro" id="IPR035965">
    <property type="entry name" value="PAS-like_dom_sf"/>
</dbReference>
<dbReference type="SMART" id="SM00388">
    <property type="entry name" value="HisKA"/>
    <property type="match status" value="1"/>
</dbReference>
<dbReference type="PROSITE" id="PS50109">
    <property type="entry name" value="HIS_KIN"/>
    <property type="match status" value="1"/>
</dbReference>
<evidence type="ECO:0000256" key="5">
    <source>
        <dbReference type="ARBA" id="ARBA00022777"/>
    </source>
</evidence>
<sequence length="763" mass="82801">MNAMEKMPGERLMAIALGVTTTVLLVDGGIALNAAARSTALAIAVSIPVLLAALALLFARLRRDTGERLAQERAIQELRQPLLKAGALQDAIFNSANFSSIATDAQGVIQIFNVGAERMLGYKAEEVVNKITPAGISDAQEVIARAASLSLELDTPITPGFEALVFKASRGIEDIYEMTYIRKDGSRFPAIVSVTALRDAQDKVIGYLLIGTDNTARKRVEAEQALLDQRLRDQQFYTRSLIESNIDAIMTTDPRGIISDVNQQMEALTGCTRDELIGAPFKSYFTDPERAETAITRVLREGKVTNYELTAHARDGRETVVSYNATTFHDRDRKLQGVFAAARDVTERKQFEHALQENNLELESAKAAAEKANQAKSEFLSSMSHELRTPLNAVLGFAQLMASETPPPTPAQKLSIDQILQAGWYLLRLINEILDLALIESGKVSLSQESISLFEVLQDCQAMIEPQAGKRGTRMLFPRFDGHFYVHADRTRLKQVMINLLSNAIKYNRAGGTVIVQCGASDEGRVRVSVKDNGAGLMPEQLAQLFQPFNRLGQEASGEEGTGIGLVVTKQLVELMGGVIGVESSVGTGSEFWVELAASAAPELAFDDVGATSPAARDPVVAQEPSGRRTLLYVEDNPANLALVEQLIARRNDLKLLTAIDGYLGIELARAYQPDVILMDINLPGISGFGALKRLREDPATAHIPVIALSANAVPRDIEKGMEAGFFRYLTKPIKVAEFMAALDVVLLHAAGNDSGAEAEAVV</sequence>
<dbReference type="SUPFAM" id="SSF55785">
    <property type="entry name" value="PYP-like sensor domain (PAS domain)"/>
    <property type="match status" value="2"/>
</dbReference>
<keyword evidence="6" id="KW-0175">Coiled coil</keyword>
<dbReference type="SMART" id="SM00387">
    <property type="entry name" value="HATPase_c"/>
    <property type="match status" value="1"/>
</dbReference>
<dbReference type="InterPro" id="IPR000700">
    <property type="entry name" value="PAS-assoc_C"/>
</dbReference>
<dbReference type="InterPro" id="IPR005467">
    <property type="entry name" value="His_kinase_dom"/>
</dbReference>
<dbReference type="SMART" id="SM00086">
    <property type="entry name" value="PAC"/>
    <property type="match status" value="2"/>
</dbReference>
<dbReference type="InterPro" id="IPR003661">
    <property type="entry name" value="HisK_dim/P_dom"/>
</dbReference>
<protein>
    <recommendedName>
        <fullName evidence="2">histidine kinase</fullName>
        <ecNumber evidence="2">2.7.13.3</ecNumber>
    </recommendedName>
</protein>
<dbReference type="SMART" id="SM00091">
    <property type="entry name" value="PAS"/>
    <property type="match status" value="2"/>
</dbReference>
<evidence type="ECO:0000256" key="6">
    <source>
        <dbReference type="SAM" id="Coils"/>
    </source>
</evidence>
<keyword evidence="7" id="KW-1133">Transmembrane helix</keyword>
<dbReference type="CDD" id="cd00082">
    <property type="entry name" value="HisKA"/>
    <property type="match status" value="1"/>
</dbReference>
<dbReference type="PROSITE" id="PS50113">
    <property type="entry name" value="PAC"/>
    <property type="match status" value="2"/>
</dbReference>
<dbReference type="InterPro" id="IPR001610">
    <property type="entry name" value="PAC"/>
</dbReference>
<dbReference type="CDD" id="cd00130">
    <property type="entry name" value="PAS"/>
    <property type="match status" value="2"/>
</dbReference>
<proteinExistence type="predicted"/>
<dbReference type="GO" id="GO:0005886">
    <property type="term" value="C:plasma membrane"/>
    <property type="evidence" value="ECO:0007669"/>
    <property type="project" value="TreeGrafter"/>
</dbReference>
<dbReference type="GO" id="GO:0009927">
    <property type="term" value="F:histidine phosphotransfer kinase activity"/>
    <property type="evidence" value="ECO:0007669"/>
    <property type="project" value="TreeGrafter"/>
</dbReference>
<dbReference type="InterPro" id="IPR011006">
    <property type="entry name" value="CheY-like_superfamily"/>
</dbReference>
<comment type="catalytic activity">
    <reaction evidence="1">
        <text>ATP + protein L-histidine = ADP + protein N-phospho-L-histidine.</text>
        <dbReference type="EC" id="2.7.13.3"/>
    </reaction>
</comment>
<evidence type="ECO:0000259" key="10">
    <source>
        <dbReference type="PROSITE" id="PS50112"/>
    </source>
</evidence>
<evidence type="ECO:0000256" key="1">
    <source>
        <dbReference type="ARBA" id="ARBA00000085"/>
    </source>
</evidence>
<dbReference type="InterPro" id="IPR000014">
    <property type="entry name" value="PAS"/>
</dbReference>